<dbReference type="Gene3D" id="2.130.10.10">
    <property type="entry name" value="YVTN repeat-like/Quinoprotein amine dehydrogenase"/>
    <property type="match status" value="2"/>
</dbReference>
<dbReference type="InterPro" id="IPR036322">
    <property type="entry name" value="WD40_repeat_dom_sf"/>
</dbReference>
<protein>
    <recommendedName>
        <fullName evidence="9">Cilia- and flagella-associated protein 43</fullName>
    </recommendedName>
</protein>
<dbReference type="AlphaFoldDB" id="A0A8B7XIY7"/>
<evidence type="ECO:0000313" key="11">
    <source>
        <dbReference type="Proteomes" id="UP000694845"/>
    </source>
</evidence>
<keyword evidence="11" id="KW-1185">Reference proteome</keyword>
<feature type="region of interest" description="Disordered" evidence="10">
    <location>
        <begin position="285"/>
        <end position="317"/>
    </location>
</feature>
<comment type="similarity">
    <text evidence="8">Belongs to the CFAP43 family.</text>
</comment>
<accession>A0A8B7XIY7</accession>
<evidence type="ECO:0000256" key="7">
    <source>
        <dbReference type="ARBA" id="ARBA00023273"/>
    </source>
</evidence>
<gene>
    <name evidence="12" type="primary">LOC110973876</name>
</gene>
<dbReference type="RefSeq" id="XP_022080763.1">
    <property type="nucleotide sequence ID" value="XM_022225071.1"/>
</dbReference>
<evidence type="ECO:0000256" key="9">
    <source>
        <dbReference type="ARBA" id="ARBA00023662"/>
    </source>
</evidence>
<dbReference type="Pfam" id="PF00400">
    <property type="entry name" value="WD40"/>
    <property type="match status" value="1"/>
</dbReference>
<dbReference type="SMART" id="SM00320">
    <property type="entry name" value="WD40"/>
    <property type="match status" value="3"/>
</dbReference>
<evidence type="ECO:0000256" key="5">
    <source>
        <dbReference type="ARBA" id="ARBA00023054"/>
    </source>
</evidence>
<dbReference type="PANTHER" id="PTHR14885">
    <property type="entry name" value="CILIA- AND FLAGELLA-ASSOCIATED PROTEIN 43-RELATED"/>
    <property type="match status" value="1"/>
</dbReference>
<evidence type="ECO:0000313" key="12">
    <source>
        <dbReference type="RefSeq" id="XP_022080763.1"/>
    </source>
</evidence>
<evidence type="ECO:0000256" key="3">
    <source>
        <dbReference type="ARBA" id="ARBA00022574"/>
    </source>
</evidence>
<proteinExistence type="inferred from homology"/>
<evidence type="ECO:0000256" key="8">
    <source>
        <dbReference type="ARBA" id="ARBA00023605"/>
    </source>
</evidence>
<dbReference type="SUPFAM" id="SSF50978">
    <property type="entry name" value="WD40 repeat-like"/>
    <property type="match status" value="1"/>
</dbReference>
<organism evidence="11 12">
    <name type="scientific">Acanthaster planci</name>
    <name type="common">Crown-of-thorns starfish</name>
    <dbReference type="NCBI Taxonomy" id="133434"/>
    <lineage>
        <taxon>Eukaryota</taxon>
        <taxon>Metazoa</taxon>
        <taxon>Echinodermata</taxon>
        <taxon>Eleutherozoa</taxon>
        <taxon>Asterozoa</taxon>
        <taxon>Asteroidea</taxon>
        <taxon>Valvatacea</taxon>
        <taxon>Valvatida</taxon>
        <taxon>Acanthasteridae</taxon>
        <taxon>Acanthaster</taxon>
    </lineage>
</organism>
<evidence type="ECO:0000256" key="6">
    <source>
        <dbReference type="ARBA" id="ARBA00023212"/>
    </source>
</evidence>
<name>A0A8B7XIY7_ACAPL</name>
<dbReference type="GO" id="GO:0005930">
    <property type="term" value="C:axoneme"/>
    <property type="evidence" value="ECO:0007669"/>
    <property type="project" value="UniProtKB-SubCell"/>
</dbReference>
<keyword evidence="7" id="KW-0966">Cell projection</keyword>
<evidence type="ECO:0000256" key="2">
    <source>
        <dbReference type="ARBA" id="ARBA00022490"/>
    </source>
</evidence>
<dbReference type="OrthoDB" id="535167at2759"/>
<keyword evidence="4" id="KW-0677">Repeat</keyword>
<dbReference type="GO" id="GO:0060271">
    <property type="term" value="P:cilium assembly"/>
    <property type="evidence" value="ECO:0007669"/>
    <property type="project" value="TreeGrafter"/>
</dbReference>
<dbReference type="PANTHER" id="PTHR14885:SF1">
    <property type="entry name" value="CILIA- AND FLAGELLA-ASSOCIATED PROTEIN 43"/>
    <property type="match status" value="1"/>
</dbReference>
<keyword evidence="6" id="KW-0206">Cytoskeleton</keyword>
<dbReference type="OMA" id="QTHTWIV"/>
<dbReference type="KEGG" id="aplc:110973876"/>
<keyword evidence="3" id="KW-0853">WD repeat</keyword>
<evidence type="ECO:0000256" key="1">
    <source>
        <dbReference type="ARBA" id="ARBA00004430"/>
    </source>
</evidence>
<dbReference type="InterPro" id="IPR001680">
    <property type="entry name" value="WD40_rpt"/>
</dbReference>
<dbReference type="GO" id="GO:0003341">
    <property type="term" value="P:cilium movement"/>
    <property type="evidence" value="ECO:0007669"/>
    <property type="project" value="UniProtKB-ARBA"/>
</dbReference>
<dbReference type="InterPro" id="IPR015943">
    <property type="entry name" value="WD40/YVTN_repeat-like_dom_sf"/>
</dbReference>
<keyword evidence="2" id="KW-0963">Cytoplasm</keyword>
<dbReference type="Proteomes" id="UP000694845">
    <property type="component" value="Unplaced"/>
</dbReference>
<keyword evidence="5" id="KW-0175">Coiled coil</keyword>
<reference evidence="12" key="1">
    <citation type="submission" date="2025-08" db="UniProtKB">
        <authorList>
            <consortium name="RefSeq"/>
        </authorList>
    </citation>
    <scope>IDENTIFICATION</scope>
</reference>
<dbReference type="GeneID" id="110973876"/>
<sequence length="433" mass="46917">MDNIGTLELTWAQGYGGSDALFINRNTVCHVCSNGIKFIDVTTHRESVHPSPGQGIGVFTVSGSMHLVAFSEMCLNPRIFVFSYPGFTQKAICQGGTKLEYSALAFSHTHPYLATCSAIPDFTLTLWNWETGSLLCSKSMWGLPASNVSFNPTDWHKLCVVGPKQLTVWTIEQADKLYSLVPSKARLPYCDEAETRPKRVDDVPDRPPTEGGLFKIDPDKSAIAGLVGEEAETFDANFDENRRKVTPTSMCWTTTGDVYCGCEGGQLLKYNTETQVVTMMYNPDERKGSVASRAQSAEALSRMAPVPDEEETKSASKSLSIKEGTLNCLALHREGLFAGGEDGILRCLDVAHGVVQVLDSWSSGAAISSLCWSPSYSKLAIGSPKGCIHLYDHSNPGTADTLIDTHNGIFIAVAMLAPGTQHCVVRSYGYGCG</sequence>
<evidence type="ECO:0000256" key="4">
    <source>
        <dbReference type="ARBA" id="ARBA00022737"/>
    </source>
</evidence>
<comment type="subcellular location">
    <subcellularLocation>
        <location evidence="1">Cytoplasm</location>
        <location evidence="1">Cytoskeleton</location>
        <location evidence="1">Cilium axoneme</location>
    </subcellularLocation>
</comment>
<evidence type="ECO:0000256" key="10">
    <source>
        <dbReference type="SAM" id="MobiDB-lite"/>
    </source>
</evidence>